<dbReference type="InterPro" id="IPR029787">
    <property type="entry name" value="Nucleotide_cyclase"/>
</dbReference>
<dbReference type="GO" id="GO:1902201">
    <property type="term" value="P:negative regulation of bacterial-type flagellum-dependent cell motility"/>
    <property type="evidence" value="ECO:0007669"/>
    <property type="project" value="TreeGrafter"/>
</dbReference>
<accession>A0A4R3LP04</accession>
<evidence type="ECO:0000313" key="7">
    <source>
        <dbReference type="EMBL" id="TCT01209.1"/>
    </source>
</evidence>
<dbReference type="PANTHER" id="PTHR45138">
    <property type="entry name" value="REGULATORY COMPONENTS OF SENSORY TRANSDUCTION SYSTEM"/>
    <property type="match status" value="1"/>
</dbReference>
<dbReference type="GO" id="GO:0005886">
    <property type="term" value="C:plasma membrane"/>
    <property type="evidence" value="ECO:0007669"/>
    <property type="project" value="TreeGrafter"/>
</dbReference>
<dbReference type="AlphaFoldDB" id="A0A4R3LP04"/>
<dbReference type="Pfam" id="PF05230">
    <property type="entry name" value="MASE2"/>
    <property type="match status" value="1"/>
</dbReference>
<keyword evidence="5" id="KW-1133">Transmembrane helix</keyword>
<dbReference type="OrthoDB" id="9803824at2"/>
<dbReference type="Pfam" id="PF00990">
    <property type="entry name" value="GGDEF"/>
    <property type="match status" value="1"/>
</dbReference>
<dbReference type="FunFam" id="3.30.70.270:FF:000001">
    <property type="entry name" value="Diguanylate cyclase domain protein"/>
    <property type="match status" value="1"/>
</dbReference>
<dbReference type="Proteomes" id="UP000294599">
    <property type="component" value="Unassembled WGS sequence"/>
</dbReference>
<evidence type="ECO:0000256" key="4">
    <source>
        <dbReference type="SAM" id="MobiDB-lite"/>
    </source>
</evidence>
<dbReference type="SMART" id="SM00267">
    <property type="entry name" value="GGDEF"/>
    <property type="match status" value="1"/>
</dbReference>
<dbReference type="Gene3D" id="3.30.70.270">
    <property type="match status" value="1"/>
</dbReference>
<feature type="transmembrane region" description="Helical" evidence="5">
    <location>
        <begin position="50"/>
        <end position="70"/>
    </location>
</feature>
<dbReference type="InterPro" id="IPR000160">
    <property type="entry name" value="GGDEF_dom"/>
</dbReference>
<feature type="transmembrane region" description="Helical" evidence="5">
    <location>
        <begin position="126"/>
        <end position="149"/>
    </location>
</feature>
<dbReference type="CDD" id="cd01949">
    <property type="entry name" value="GGDEF"/>
    <property type="match status" value="1"/>
</dbReference>
<dbReference type="InterPro" id="IPR043128">
    <property type="entry name" value="Rev_trsase/Diguanyl_cyclase"/>
</dbReference>
<reference evidence="7 8" key="1">
    <citation type="submission" date="2019-03" db="EMBL/GenBank/DDBJ databases">
        <title>Genomic Encyclopedia of Type Strains, Phase IV (KMG-IV): sequencing the most valuable type-strain genomes for metagenomic binning, comparative biology and taxonomic classification.</title>
        <authorList>
            <person name="Goeker M."/>
        </authorList>
    </citation>
    <scope>NUCLEOTIDE SEQUENCE [LARGE SCALE GENOMIC DNA]</scope>
    <source>
        <strain evidence="7 8">DSM 21944</strain>
    </source>
</reference>
<dbReference type="GO" id="GO:0052621">
    <property type="term" value="F:diguanylate cyclase activity"/>
    <property type="evidence" value="ECO:0007669"/>
    <property type="project" value="UniProtKB-EC"/>
</dbReference>
<keyword evidence="8" id="KW-1185">Reference proteome</keyword>
<evidence type="ECO:0000259" key="6">
    <source>
        <dbReference type="PROSITE" id="PS50887"/>
    </source>
</evidence>
<evidence type="ECO:0000256" key="1">
    <source>
        <dbReference type="ARBA" id="ARBA00001946"/>
    </source>
</evidence>
<sequence>MPDPIDPSQPTRRSARLRSLARRVYPFRVLGMGLGVIPVLVTLHELSMPWPAWVWTVFCGLVWPHVAFHLHACRSRDPSEAELRNLTIDSALTASLLPLMQFTLLPSVMVLTVAAADKISSGVRGLWRHSIPAMVIGLLATGLLTGFAVRLETSMTVLMACLPMLVVHTLAVAMGAYHLIRRVQMQNLRLDTLSRFDVLTGLENRGHWQEHAAALLQRHHAGRSDATLVLIDADHFKSVNDNYGHAAGDDVLRGIGDVLRRVVPADGHAGRLGGDEFAVVLPLAETGAHAVAEAIRAGVTALSFAEWPELRATVSIGLASPGSGDDDLRQWSQRADRALYASKSRGRNAVSQTRGEAEATA</sequence>
<evidence type="ECO:0000256" key="2">
    <source>
        <dbReference type="ARBA" id="ARBA00012528"/>
    </source>
</evidence>
<dbReference type="EMBL" id="SMAF01000001">
    <property type="protein sequence ID" value="TCT01209.1"/>
    <property type="molecule type" value="Genomic_DNA"/>
</dbReference>
<dbReference type="InterPro" id="IPR007894">
    <property type="entry name" value="MASE2"/>
</dbReference>
<protein>
    <recommendedName>
        <fullName evidence="2">diguanylate cyclase</fullName>
        <ecNumber evidence="2">2.7.7.65</ecNumber>
    </recommendedName>
</protein>
<dbReference type="RefSeq" id="WP_132577153.1">
    <property type="nucleotide sequence ID" value="NZ_JBHLWF010000005.1"/>
</dbReference>
<dbReference type="PANTHER" id="PTHR45138:SF9">
    <property type="entry name" value="DIGUANYLATE CYCLASE DGCM-RELATED"/>
    <property type="match status" value="1"/>
</dbReference>
<feature type="domain" description="GGDEF" evidence="6">
    <location>
        <begin position="224"/>
        <end position="355"/>
    </location>
</feature>
<comment type="cofactor">
    <cofactor evidence="1">
        <name>Mg(2+)</name>
        <dbReference type="ChEBI" id="CHEBI:18420"/>
    </cofactor>
</comment>
<keyword evidence="5" id="KW-0812">Transmembrane</keyword>
<evidence type="ECO:0000313" key="8">
    <source>
        <dbReference type="Proteomes" id="UP000294599"/>
    </source>
</evidence>
<feature type="transmembrane region" description="Helical" evidence="5">
    <location>
        <begin position="91"/>
        <end position="114"/>
    </location>
</feature>
<comment type="caution">
    <text evidence="7">The sequence shown here is derived from an EMBL/GenBank/DDBJ whole genome shotgun (WGS) entry which is preliminary data.</text>
</comment>
<dbReference type="NCBIfam" id="TIGR00254">
    <property type="entry name" value="GGDEF"/>
    <property type="match status" value="1"/>
</dbReference>
<keyword evidence="5" id="KW-0472">Membrane</keyword>
<dbReference type="InterPro" id="IPR050469">
    <property type="entry name" value="Diguanylate_Cyclase"/>
</dbReference>
<evidence type="ECO:0000256" key="3">
    <source>
        <dbReference type="ARBA" id="ARBA00034247"/>
    </source>
</evidence>
<proteinExistence type="predicted"/>
<comment type="catalytic activity">
    <reaction evidence="3">
        <text>2 GTP = 3',3'-c-di-GMP + 2 diphosphate</text>
        <dbReference type="Rhea" id="RHEA:24898"/>
        <dbReference type="ChEBI" id="CHEBI:33019"/>
        <dbReference type="ChEBI" id="CHEBI:37565"/>
        <dbReference type="ChEBI" id="CHEBI:58805"/>
        <dbReference type="EC" id="2.7.7.65"/>
    </reaction>
</comment>
<feature type="transmembrane region" description="Helical" evidence="5">
    <location>
        <begin position="156"/>
        <end position="180"/>
    </location>
</feature>
<evidence type="ECO:0000256" key="5">
    <source>
        <dbReference type="SAM" id="Phobius"/>
    </source>
</evidence>
<dbReference type="PROSITE" id="PS50887">
    <property type="entry name" value="GGDEF"/>
    <property type="match status" value="1"/>
</dbReference>
<feature type="region of interest" description="Disordered" evidence="4">
    <location>
        <begin position="342"/>
        <end position="361"/>
    </location>
</feature>
<gene>
    <name evidence="7" type="ORF">EDC25_10164</name>
</gene>
<dbReference type="EC" id="2.7.7.65" evidence="2"/>
<name>A0A4R3LP04_9GAMM</name>
<organism evidence="7 8">
    <name type="scientific">Pseudofulvimonas gallinarii</name>
    <dbReference type="NCBI Taxonomy" id="634155"/>
    <lineage>
        <taxon>Bacteria</taxon>
        <taxon>Pseudomonadati</taxon>
        <taxon>Pseudomonadota</taxon>
        <taxon>Gammaproteobacteria</taxon>
        <taxon>Lysobacterales</taxon>
        <taxon>Rhodanobacteraceae</taxon>
        <taxon>Pseudofulvimonas</taxon>
    </lineage>
</organism>
<feature type="transmembrane region" description="Helical" evidence="5">
    <location>
        <begin position="25"/>
        <end position="44"/>
    </location>
</feature>
<dbReference type="GO" id="GO:0043709">
    <property type="term" value="P:cell adhesion involved in single-species biofilm formation"/>
    <property type="evidence" value="ECO:0007669"/>
    <property type="project" value="TreeGrafter"/>
</dbReference>
<dbReference type="SUPFAM" id="SSF55073">
    <property type="entry name" value="Nucleotide cyclase"/>
    <property type="match status" value="1"/>
</dbReference>